<reference evidence="6" key="1">
    <citation type="journal article" date="2019" name="Int. J. Syst. Evol. Microbiol.">
        <title>The Global Catalogue of Microorganisms (GCM) 10K type strain sequencing project: providing services to taxonomists for standard genome sequencing and annotation.</title>
        <authorList>
            <consortium name="The Broad Institute Genomics Platform"/>
            <consortium name="The Broad Institute Genome Sequencing Center for Infectious Disease"/>
            <person name="Wu L."/>
            <person name="Ma J."/>
        </authorList>
    </citation>
    <scope>NUCLEOTIDE SEQUENCE [LARGE SCALE GENOMIC DNA]</scope>
    <source>
        <strain evidence="6">JCM 18050</strain>
    </source>
</reference>
<sequence length="187" mass="20671">MVSVFYIAAIITVLASAKAISGTQSMNALLYFVISLLATAVVFFIMGAYFSAALVVMLFVGAVSLLFLSVLSLTNIRKDMVEQNKRGISPKIWLGPLILVFVLFVTLIYGIASNDYPFLSSSRMEESNITDMLLGAYILVIELAVLLLLCALVIAYHFIYRLYLNKDNELMPTLEHQEGETHDSTNA</sequence>
<dbReference type="PANTHER" id="PTHR33269:SF17">
    <property type="entry name" value="NADH-UBIQUINONE OXIDOREDUCTASE CHAIN 6"/>
    <property type="match status" value="1"/>
</dbReference>
<keyword evidence="4" id="KW-0812">Transmembrane</keyword>
<dbReference type="Proteomes" id="UP001500171">
    <property type="component" value="Unassembled WGS sequence"/>
</dbReference>
<evidence type="ECO:0000256" key="2">
    <source>
        <dbReference type="ARBA" id="ARBA00019907"/>
    </source>
</evidence>
<name>A0ABP9N8Q8_9GAMM</name>
<evidence type="ECO:0000313" key="6">
    <source>
        <dbReference type="Proteomes" id="UP001500171"/>
    </source>
</evidence>
<organism evidence="5 6">
    <name type="scientific">Orbus sasakiae</name>
    <dbReference type="NCBI Taxonomy" id="1078475"/>
    <lineage>
        <taxon>Bacteria</taxon>
        <taxon>Pseudomonadati</taxon>
        <taxon>Pseudomonadota</taxon>
        <taxon>Gammaproteobacteria</taxon>
        <taxon>Orbales</taxon>
        <taxon>Orbaceae</taxon>
        <taxon>Orbus</taxon>
    </lineage>
</organism>
<gene>
    <name evidence="5" type="ORF">GCM10023211_18210</name>
</gene>
<comment type="caution">
    <text evidence="5">The sequence shown here is derived from an EMBL/GenBank/DDBJ whole genome shotgun (WGS) entry which is preliminary data.</text>
</comment>
<proteinExistence type="inferred from homology"/>
<dbReference type="Gene3D" id="1.20.120.1200">
    <property type="entry name" value="NADH-ubiquinone/plastoquinone oxidoreductase chain 6, subunit NuoJ"/>
    <property type="match status" value="1"/>
</dbReference>
<dbReference type="EC" id="7.1.1.-" evidence="4"/>
<comment type="function">
    <text evidence="4">NDH-1 shuttles electrons from NADH, via FMN and iron-sulfur (Fe-S) centers, to quinones in the respiratory chain. Couples the redox reaction to proton translocation (for every two electrons transferred, four hydrogen ions are translocated across the cytoplasmic membrane), and thus conserves the redox energy in a proton gradient.</text>
</comment>
<feature type="transmembrane region" description="Helical" evidence="4">
    <location>
        <begin position="29"/>
        <end position="46"/>
    </location>
</feature>
<comment type="similarity">
    <text evidence="1 4">Belongs to the complex I subunit 6 family.</text>
</comment>
<dbReference type="Pfam" id="PF00499">
    <property type="entry name" value="Oxidored_q3"/>
    <property type="match status" value="1"/>
</dbReference>
<comment type="caution">
    <text evidence="4">Lacks conserved residue(s) required for the propagation of feature annotation.</text>
</comment>
<keyword evidence="4" id="KW-0472">Membrane</keyword>
<evidence type="ECO:0000256" key="1">
    <source>
        <dbReference type="ARBA" id="ARBA00005698"/>
    </source>
</evidence>
<keyword evidence="4" id="KW-0520">NAD</keyword>
<comment type="subunit">
    <text evidence="3">Composed of 13 different subunits. Subunits NuoA, H, J, K, L, M, N constitute the membrane sector of the complex.</text>
</comment>
<comment type="catalytic activity">
    <reaction evidence="4">
        <text>a quinone + NADH + 5 H(+)(in) = a quinol + NAD(+) + 4 H(+)(out)</text>
        <dbReference type="Rhea" id="RHEA:57888"/>
        <dbReference type="ChEBI" id="CHEBI:15378"/>
        <dbReference type="ChEBI" id="CHEBI:24646"/>
        <dbReference type="ChEBI" id="CHEBI:57540"/>
        <dbReference type="ChEBI" id="CHEBI:57945"/>
        <dbReference type="ChEBI" id="CHEBI:132124"/>
    </reaction>
</comment>
<protein>
    <recommendedName>
        <fullName evidence="2 4">NADH-quinone oxidoreductase subunit J</fullName>
        <ecNumber evidence="4">7.1.1.-</ecNumber>
    </recommendedName>
</protein>
<keyword evidence="4" id="KW-1003">Cell membrane</keyword>
<dbReference type="InterPro" id="IPR042106">
    <property type="entry name" value="Nuo/plastoQ_OxRdtase_6_NuoJ"/>
</dbReference>
<feature type="transmembrane region" description="Helical" evidence="4">
    <location>
        <begin position="133"/>
        <end position="159"/>
    </location>
</feature>
<evidence type="ECO:0000256" key="4">
    <source>
        <dbReference type="RuleBase" id="RU004429"/>
    </source>
</evidence>
<keyword evidence="4" id="KW-1133">Transmembrane helix</keyword>
<feature type="transmembrane region" description="Helical" evidence="4">
    <location>
        <begin position="53"/>
        <end position="73"/>
    </location>
</feature>
<keyword evidence="4" id="KW-0874">Quinone</keyword>
<dbReference type="PANTHER" id="PTHR33269">
    <property type="entry name" value="NADH-UBIQUINONE OXIDOREDUCTASE CHAIN 6"/>
    <property type="match status" value="1"/>
</dbReference>
<dbReference type="InterPro" id="IPR001457">
    <property type="entry name" value="NADH_UbQ/plastoQ_OxRdtase_su6"/>
</dbReference>
<accession>A0ABP9N8Q8</accession>
<evidence type="ECO:0000313" key="5">
    <source>
        <dbReference type="EMBL" id="GAA5112079.1"/>
    </source>
</evidence>
<dbReference type="RefSeq" id="WP_345491403.1">
    <property type="nucleotide sequence ID" value="NZ_BAABHY010000005.1"/>
</dbReference>
<dbReference type="EMBL" id="BAABHY010000005">
    <property type="protein sequence ID" value="GAA5112079.1"/>
    <property type="molecule type" value="Genomic_DNA"/>
</dbReference>
<feature type="transmembrane region" description="Helical" evidence="4">
    <location>
        <begin position="93"/>
        <end position="112"/>
    </location>
</feature>
<evidence type="ECO:0000256" key="3">
    <source>
        <dbReference type="ARBA" id="ARBA00025811"/>
    </source>
</evidence>
<keyword evidence="6" id="KW-1185">Reference proteome</keyword>
<comment type="subcellular location">
    <subcellularLocation>
        <location evidence="4">Cell membrane</location>
        <topology evidence="4">Multi-pass membrane protein</topology>
    </subcellularLocation>
</comment>